<dbReference type="GO" id="GO:0016586">
    <property type="term" value="C:RSC-type complex"/>
    <property type="evidence" value="ECO:0007669"/>
    <property type="project" value="InterPro"/>
</dbReference>
<dbReference type="OrthoDB" id="6017at2759"/>
<keyword evidence="4" id="KW-0805">Transcription regulation</keyword>
<sequence>YPTYRQVIENPISMRNIRQLINRGPEKGFATLSQYSDAWYTMFANAKLFNEPDSQIYRDAEELEAF</sequence>
<evidence type="ECO:0000256" key="4">
    <source>
        <dbReference type="ARBA" id="ARBA00023015"/>
    </source>
</evidence>
<organism evidence="10 11">
    <name type="scientific">Dendrothele bispora (strain CBS 962.96)</name>
    <dbReference type="NCBI Taxonomy" id="1314807"/>
    <lineage>
        <taxon>Eukaryota</taxon>
        <taxon>Fungi</taxon>
        <taxon>Dikarya</taxon>
        <taxon>Basidiomycota</taxon>
        <taxon>Agaricomycotina</taxon>
        <taxon>Agaricomycetes</taxon>
        <taxon>Agaricomycetidae</taxon>
        <taxon>Agaricales</taxon>
        <taxon>Agaricales incertae sedis</taxon>
        <taxon>Dendrothele</taxon>
    </lineage>
</organism>
<dbReference type="Proteomes" id="UP000297245">
    <property type="component" value="Unassembled WGS sequence"/>
</dbReference>
<dbReference type="Gene3D" id="1.20.920.10">
    <property type="entry name" value="Bromodomain-like"/>
    <property type="match status" value="1"/>
</dbReference>
<feature type="domain" description="Bromo" evidence="9">
    <location>
        <begin position="1"/>
        <end position="57"/>
    </location>
</feature>
<evidence type="ECO:0000256" key="6">
    <source>
        <dbReference type="ARBA" id="ARBA00023163"/>
    </source>
</evidence>
<dbReference type="PROSITE" id="PS50014">
    <property type="entry name" value="BROMODOMAIN_2"/>
    <property type="match status" value="1"/>
</dbReference>
<keyword evidence="11" id="KW-1185">Reference proteome</keyword>
<evidence type="ECO:0000313" key="11">
    <source>
        <dbReference type="Proteomes" id="UP000297245"/>
    </source>
</evidence>
<keyword evidence="2" id="KW-0677">Repeat</keyword>
<evidence type="ECO:0000256" key="2">
    <source>
        <dbReference type="ARBA" id="ARBA00022737"/>
    </source>
</evidence>
<dbReference type="EMBL" id="ML179058">
    <property type="protein sequence ID" value="THV04222.1"/>
    <property type="molecule type" value="Genomic_DNA"/>
</dbReference>
<evidence type="ECO:0000256" key="5">
    <source>
        <dbReference type="ARBA" id="ARBA00023117"/>
    </source>
</evidence>
<gene>
    <name evidence="10" type="ORF">K435DRAFT_637089</name>
</gene>
<dbReference type="GO" id="GO:0006338">
    <property type="term" value="P:chromatin remodeling"/>
    <property type="evidence" value="ECO:0007669"/>
    <property type="project" value="InterPro"/>
</dbReference>
<keyword evidence="3" id="KW-0156">Chromatin regulator</keyword>
<dbReference type="InterPro" id="IPR037382">
    <property type="entry name" value="Rsc/polybromo"/>
</dbReference>
<evidence type="ECO:0000259" key="9">
    <source>
        <dbReference type="PROSITE" id="PS50014"/>
    </source>
</evidence>
<dbReference type="InterPro" id="IPR001487">
    <property type="entry name" value="Bromodomain"/>
</dbReference>
<reference evidence="10 11" key="1">
    <citation type="journal article" date="2019" name="Nat. Ecol. Evol.">
        <title>Megaphylogeny resolves global patterns of mushroom evolution.</title>
        <authorList>
            <person name="Varga T."/>
            <person name="Krizsan K."/>
            <person name="Foldi C."/>
            <person name="Dima B."/>
            <person name="Sanchez-Garcia M."/>
            <person name="Sanchez-Ramirez S."/>
            <person name="Szollosi G.J."/>
            <person name="Szarkandi J.G."/>
            <person name="Papp V."/>
            <person name="Albert L."/>
            <person name="Andreopoulos W."/>
            <person name="Angelini C."/>
            <person name="Antonin V."/>
            <person name="Barry K.W."/>
            <person name="Bougher N.L."/>
            <person name="Buchanan P."/>
            <person name="Buyck B."/>
            <person name="Bense V."/>
            <person name="Catcheside P."/>
            <person name="Chovatia M."/>
            <person name="Cooper J."/>
            <person name="Damon W."/>
            <person name="Desjardin D."/>
            <person name="Finy P."/>
            <person name="Geml J."/>
            <person name="Haridas S."/>
            <person name="Hughes K."/>
            <person name="Justo A."/>
            <person name="Karasinski D."/>
            <person name="Kautmanova I."/>
            <person name="Kiss B."/>
            <person name="Kocsube S."/>
            <person name="Kotiranta H."/>
            <person name="LaButti K.M."/>
            <person name="Lechner B.E."/>
            <person name="Liimatainen K."/>
            <person name="Lipzen A."/>
            <person name="Lukacs Z."/>
            <person name="Mihaltcheva S."/>
            <person name="Morgado L.N."/>
            <person name="Niskanen T."/>
            <person name="Noordeloos M.E."/>
            <person name="Ohm R.A."/>
            <person name="Ortiz-Santana B."/>
            <person name="Ovrebo C."/>
            <person name="Racz N."/>
            <person name="Riley R."/>
            <person name="Savchenko A."/>
            <person name="Shiryaev A."/>
            <person name="Soop K."/>
            <person name="Spirin V."/>
            <person name="Szebenyi C."/>
            <person name="Tomsovsky M."/>
            <person name="Tulloss R.E."/>
            <person name="Uehling J."/>
            <person name="Grigoriev I.V."/>
            <person name="Vagvolgyi C."/>
            <person name="Papp T."/>
            <person name="Martin F.M."/>
            <person name="Miettinen O."/>
            <person name="Hibbett D.S."/>
            <person name="Nagy L.G."/>
        </authorList>
    </citation>
    <scope>NUCLEOTIDE SEQUENCE [LARGE SCALE GENOMIC DNA]</scope>
    <source>
        <strain evidence="10 11">CBS 962.96</strain>
    </source>
</reference>
<dbReference type="Pfam" id="PF00439">
    <property type="entry name" value="Bromodomain"/>
    <property type="match status" value="1"/>
</dbReference>
<name>A0A4S8MN55_DENBC</name>
<dbReference type="AlphaFoldDB" id="A0A4S8MN55"/>
<dbReference type="GO" id="GO:0006368">
    <property type="term" value="P:transcription elongation by RNA polymerase II"/>
    <property type="evidence" value="ECO:0007669"/>
    <property type="project" value="TreeGrafter"/>
</dbReference>
<evidence type="ECO:0000256" key="8">
    <source>
        <dbReference type="PROSITE-ProRule" id="PRU00035"/>
    </source>
</evidence>
<feature type="non-terminal residue" evidence="10">
    <location>
        <position position="66"/>
    </location>
</feature>
<keyword evidence="5 8" id="KW-0103">Bromodomain</keyword>
<evidence type="ECO:0000256" key="1">
    <source>
        <dbReference type="ARBA" id="ARBA00004123"/>
    </source>
</evidence>
<dbReference type="PANTHER" id="PTHR16062">
    <property type="entry name" value="SWI/SNF-RELATED"/>
    <property type="match status" value="1"/>
</dbReference>
<dbReference type="GO" id="GO:0003682">
    <property type="term" value="F:chromatin binding"/>
    <property type="evidence" value="ECO:0007669"/>
    <property type="project" value="TreeGrafter"/>
</dbReference>
<feature type="non-terminal residue" evidence="10">
    <location>
        <position position="1"/>
    </location>
</feature>
<dbReference type="SUPFAM" id="SSF47370">
    <property type="entry name" value="Bromodomain"/>
    <property type="match status" value="1"/>
</dbReference>
<keyword evidence="7" id="KW-0539">Nucleus</keyword>
<evidence type="ECO:0000313" key="10">
    <source>
        <dbReference type="EMBL" id="THV04222.1"/>
    </source>
</evidence>
<proteinExistence type="predicted"/>
<dbReference type="InterPro" id="IPR036427">
    <property type="entry name" value="Bromodomain-like_sf"/>
</dbReference>
<evidence type="ECO:0000256" key="7">
    <source>
        <dbReference type="ARBA" id="ARBA00023242"/>
    </source>
</evidence>
<comment type="subcellular location">
    <subcellularLocation>
        <location evidence="1">Nucleus</location>
    </subcellularLocation>
</comment>
<protein>
    <recommendedName>
        <fullName evidence="9">Bromo domain-containing protein</fullName>
    </recommendedName>
</protein>
<accession>A0A4S8MN55</accession>
<dbReference type="PANTHER" id="PTHR16062:SF19">
    <property type="entry name" value="PROTEIN POLYBROMO-1"/>
    <property type="match status" value="1"/>
</dbReference>
<evidence type="ECO:0000256" key="3">
    <source>
        <dbReference type="ARBA" id="ARBA00022853"/>
    </source>
</evidence>
<keyword evidence="6" id="KW-0804">Transcription</keyword>